<evidence type="ECO:0000256" key="5">
    <source>
        <dbReference type="ARBA" id="ARBA00023136"/>
    </source>
</evidence>
<keyword evidence="4 7" id="KW-1133">Transmembrane helix</keyword>
<dbReference type="Proteomes" id="UP000245639">
    <property type="component" value="Unassembled WGS sequence"/>
</dbReference>
<keyword evidence="3 7" id="KW-0812">Transmembrane</keyword>
<dbReference type="RefSeq" id="WP_116710620.1">
    <property type="nucleotide sequence ID" value="NZ_QEKW01000017.1"/>
</dbReference>
<evidence type="ECO:0000256" key="4">
    <source>
        <dbReference type="ARBA" id="ARBA00022989"/>
    </source>
</evidence>
<evidence type="ECO:0000256" key="2">
    <source>
        <dbReference type="ARBA" id="ARBA00022475"/>
    </source>
</evidence>
<comment type="similarity">
    <text evidence="6">Belongs to the YccS/YhfK family.</text>
</comment>
<dbReference type="OrthoDB" id="4638444at2"/>
<evidence type="ECO:0000256" key="7">
    <source>
        <dbReference type="SAM" id="Phobius"/>
    </source>
</evidence>
<gene>
    <name evidence="9" type="ORF">C8D89_11785</name>
</gene>
<accession>A0A2U1EXI1</accession>
<proteinExistence type="inferred from homology"/>
<dbReference type="Pfam" id="PF13515">
    <property type="entry name" value="FUSC_2"/>
    <property type="match status" value="1"/>
</dbReference>
<feature type="transmembrane region" description="Helical" evidence="7">
    <location>
        <begin position="524"/>
        <end position="544"/>
    </location>
</feature>
<comment type="subcellular location">
    <subcellularLocation>
        <location evidence="1">Cell membrane</location>
        <topology evidence="1">Multi-pass membrane protein</topology>
    </subcellularLocation>
</comment>
<organism evidence="9 10">
    <name type="scientific">Actinomycetospora cinnamomea</name>
    <dbReference type="NCBI Taxonomy" id="663609"/>
    <lineage>
        <taxon>Bacteria</taxon>
        <taxon>Bacillati</taxon>
        <taxon>Actinomycetota</taxon>
        <taxon>Actinomycetes</taxon>
        <taxon>Pseudonocardiales</taxon>
        <taxon>Pseudonocardiaceae</taxon>
        <taxon>Actinomycetospora</taxon>
    </lineage>
</organism>
<dbReference type="AlphaFoldDB" id="A0A2U1EXI1"/>
<evidence type="ECO:0000313" key="9">
    <source>
        <dbReference type="EMBL" id="PVZ04632.1"/>
    </source>
</evidence>
<feature type="transmembrane region" description="Helical" evidence="7">
    <location>
        <begin position="47"/>
        <end position="66"/>
    </location>
</feature>
<evidence type="ECO:0000313" key="10">
    <source>
        <dbReference type="Proteomes" id="UP000245639"/>
    </source>
</evidence>
<dbReference type="InterPro" id="IPR049453">
    <property type="entry name" value="Memb_transporter_dom"/>
</dbReference>
<keyword evidence="10" id="KW-1185">Reference proteome</keyword>
<reference evidence="9 10" key="1">
    <citation type="submission" date="2018-04" db="EMBL/GenBank/DDBJ databases">
        <title>Genomic Encyclopedia of Type Strains, Phase IV (KMG-IV): sequencing the most valuable type-strain genomes for metagenomic binning, comparative biology and taxonomic classification.</title>
        <authorList>
            <person name="Goeker M."/>
        </authorList>
    </citation>
    <scope>NUCLEOTIDE SEQUENCE [LARGE SCALE GENOMIC DNA]</scope>
    <source>
        <strain evidence="9 10">DSM 45771</strain>
    </source>
</reference>
<feature type="transmembrane region" description="Helical" evidence="7">
    <location>
        <begin position="501"/>
        <end position="518"/>
    </location>
</feature>
<feature type="transmembrane region" description="Helical" evidence="7">
    <location>
        <begin position="73"/>
        <end position="90"/>
    </location>
</feature>
<dbReference type="EMBL" id="QEKW01000017">
    <property type="protein sequence ID" value="PVZ04632.1"/>
    <property type="molecule type" value="Genomic_DNA"/>
</dbReference>
<keyword evidence="2" id="KW-1003">Cell membrane</keyword>
<feature type="transmembrane region" description="Helical" evidence="7">
    <location>
        <begin position="96"/>
        <end position="114"/>
    </location>
</feature>
<feature type="transmembrane region" description="Helical" evidence="7">
    <location>
        <begin position="474"/>
        <end position="494"/>
    </location>
</feature>
<evidence type="ECO:0000256" key="1">
    <source>
        <dbReference type="ARBA" id="ARBA00004651"/>
    </source>
</evidence>
<feature type="domain" description="Integral membrane bound transporter" evidence="8">
    <location>
        <begin position="416"/>
        <end position="537"/>
    </location>
</feature>
<name>A0A2U1EXI1_9PSEU</name>
<dbReference type="PANTHER" id="PTHR30509:SF9">
    <property type="entry name" value="MULTIDRUG RESISTANCE PROTEIN MDTO"/>
    <property type="match status" value="1"/>
</dbReference>
<dbReference type="GO" id="GO:0005886">
    <property type="term" value="C:plasma membrane"/>
    <property type="evidence" value="ECO:0007669"/>
    <property type="project" value="UniProtKB-SubCell"/>
</dbReference>
<feature type="transmembrane region" description="Helical" evidence="7">
    <location>
        <begin position="448"/>
        <end position="468"/>
    </location>
</feature>
<evidence type="ECO:0000256" key="6">
    <source>
        <dbReference type="ARBA" id="ARBA00043993"/>
    </source>
</evidence>
<dbReference type="PANTHER" id="PTHR30509">
    <property type="entry name" value="P-HYDROXYBENZOIC ACID EFFLUX PUMP SUBUNIT-RELATED"/>
    <property type="match status" value="1"/>
</dbReference>
<keyword evidence="5 7" id="KW-0472">Membrane</keyword>
<feature type="transmembrane region" description="Helical" evidence="7">
    <location>
        <begin position="23"/>
        <end position="41"/>
    </location>
</feature>
<evidence type="ECO:0000259" key="8">
    <source>
        <dbReference type="Pfam" id="PF13515"/>
    </source>
</evidence>
<comment type="caution">
    <text evidence="9">The sequence shown here is derived from an EMBL/GenBank/DDBJ whole genome shotgun (WGS) entry which is preliminary data.</text>
</comment>
<protein>
    <submittedName>
        <fullName evidence="9">Putative membrane protein YccC</fullName>
    </submittedName>
</protein>
<evidence type="ECO:0000256" key="3">
    <source>
        <dbReference type="ARBA" id="ARBA00022692"/>
    </source>
</evidence>
<sequence>MAGRRGLRWLLRRDPGLAASRRALRVAVAATAAFMLCRYAFDSPTAGTYAVFGTIGFGVLSQVVGSPRERTRTLLGCFAAGSVLLTVGTLLAGSTWAASAGMLVVGVVVAFLAVGGPRLGGVANGLQLVYILPSFPPYAPDTLPARVIGFAVGVAFLALADRVLWPPRPHETYASRAAAAARAIADLLDALAARHDGVGRLSGVGAADSRRTAAEHAAGRLKLLATPWEERPTGPGARDRGSAHLGAALRGVQGRVDVLLSGDATTGGAAVDLPSDADETLAATATALRRTADALRGRGRLPDVADLDAARLAYTERRLDTISTIGSGDEAVAHARAAVAVGQILAATRVAVQAATVVVDPRRPRPRGPEPGDLAWWVGAPTTTLWWRRVRAHLSLRSVYLQNAVRLGLGLGLARLVAGGLDLSHGLWVLLATLTLMRTSVTSTRATLVPAIAGTAAGALVAAGLLALAGPGPAVYAVLFPVLCVAAVAAGQLFGAVAGQASFTVLVAVLFAQLAPAGPSLAGMRLLDVVVGAVVGIGVGAAVWPAGGHGEVRRDAARALGATADLVAAAAAWLTGSGTREQVARQLEPADHWLLFFEATFLQYRSERGRRQEDDVDWFVVLGVVHRAIRTARSSFDDPDPATLRLWERWPDLVGLLRHDARALTDGYRAVARALADGHAPAGVLAVPSDFLDRALRALADTRGRREHPRETLRLVDAWGRLGWLADDLVALGVALGPASSAPRPLPA</sequence>